<dbReference type="GO" id="GO:0019814">
    <property type="term" value="C:immunoglobulin complex"/>
    <property type="evidence" value="ECO:0007669"/>
    <property type="project" value="UniProtKB-KW"/>
</dbReference>
<proteinExistence type="predicted"/>
<dbReference type="InterPro" id="IPR036179">
    <property type="entry name" value="Ig-like_dom_sf"/>
</dbReference>
<dbReference type="AlphaFoldDB" id="A0A673BYH4"/>
<dbReference type="Gene3D" id="2.60.40.10">
    <property type="entry name" value="Immunoglobulins"/>
    <property type="match status" value="1"/>
</dbReference>
<dbReference type="InterPro" id="IPR013783">
    <property type="entry name" value="Ig-like_fold"/>
</dbReference>
<evidence type="ECO:0000256" key="3">
    <source>
        <dbReference type="ARBA" id="ARBA00043265"/>
    </source>
</evidence>
<dbReference type="Proteomes" id="UP000472271">
    <property type="component" value="Chromosome 22"/>
</dbReference>
<reference evidence="5" key="3">
    <citation type="submission" date="2025-09" db="UniProtKB">
        <authorList>
            <consortium name="Ensembl"/>
        </authorList>
    </citation>
    <scope>IDENTIFICATION</scope>
</reference>
<feature type="domain" description="Ig-like" evidence="4">
    <location>
        <begin position="19"/>
        <end position="112"/>
    </location>
</feature>
<dbReference type="InterPro" id="IPR013106">
    <property type="entry name" value="Ig_V-set"/>
</dbReference>
<organism evidence="5 6">
    <name type="scientific">Sphaeramia orbicularis</name>
    <name type="common">orbiculate cardinalfish</name>
    <dbReference type="NCBI Taxonomy" id="375764"/>
    <lineage>
        <taxon>Eukaryota</taxon>
        <taxon>Metazoa</taxon>
        <taxon>Chordata</taxon>
        <taxon>Craniata</taxon>
        <taxon>Vertebrata</taxon>
        <taxon>Euteleostomi</taxon>
        <taxon>Actinopterygii</taxon>
        <taxon>Neopterygii</taxon>
        <taxon>Teleostei</taxon>
        <taxon>Neoteleostei</taxon>
        <taxon>Acanthomorphata</taxon>
        <taxon>Gobiaria</taxon>
        <taxon>Kurtiformes</taxon>
        <taxon>Apogonoidei</taxon>
        <taxon>Apogonidae</taxon>
        <taxon>Apogoninae</taxon>
        <taxon>Sphaeramia</taxon>
    </lineage>
</organism>
<dbReference type="Pfam" id="PF07686">
    <property type="entry name" value="V-set"/>
    <property type="match status" value="1"/>
</dbReference>
<dbReference type="InterPro" id="IPR007110">
    <property type="entry name" value="Ig-like_dom"/>
</dbReference>
<keyword evidence="6" id="KW-1185">Reference proteome</keyword>
<dbReference type="CDD" id="cd00099">
    <property type="entry name" value="IgV"/>
    <property type="match status" value="1"/>
</dbReference>
<dbReference type="InterPro" id="IPR050199">
    <property type="entry name" value="IgHV"/>
</dbReference>
<evidence type="ECO:0000259" key="4">
    <source>
        <dbReference type="PROSITE" id="PS50835"/>
    </source>
</evidence>
<dbReference type="Ensembl" id="ENSSORT00005049233.1">
    <property type="protein sequence ID" value="ENSSORP00005048046.1"/>
    <property type="gene ID" value="ENSSORG00005021937.1"/>
</dbReference>
<keyword evidence="2" id="KW-1064">Adaptive immunity</keyword>
<reference evidence="5" key="1">
    <citation type="submission" date="2019-06" db="EMBL/GenBank/DDBJ databases">
        <authorList>
            <consortium name="Wellcome Sanger Institute Data Sharing"/>
        </authorList>
    </citation>
    <scope>NUCLEOTIDE SEQUENCE [LARGE SCALE GENOMIC DNA]</scope>
</reference>
<dbReference type="SMART" id="SM00409">
    <property type="entry name" value="IG"/>
    <property type="match status" value="1"/>
</dbReference>
<dbReference type="InParanoid" id="A0A673BYH4"/>
<name>A0A673BYH4_9TELE</name>
<keyword evidence="3" id="KW-1280">Immunoglobulin</keyword>
<reference evidence="5" key="2">
    <citation type="submission" date="2025-08" db="UniProtKB">
        <authorList>
            <consortium name="Ensembl"/>
        </authorList>
    </citation>
    <scope>IDENTIFICATION</scope>
</reference>
<sequence length="124" mass="13899">VDVWLMYLLQPGDQCFQPGDTVTLKCSLGSGFDMSSYTMFWYRQGVYGAPLEFLTKEHDQSVGRIQSSIDGSKNSFTIQISELLLNDSSTYYCAASHSDANGPESRTNRNLTWLGLLLHTTLMQ</sequence>
<evidence type="ECO:0000313" key="5">
    <source>
        <dbReference type="Ensembl" id="ENSSORP00005048046.1"/>
    </source>
</evidence>
<accession>A0A673BYH4</accession>
<dbReference type="SUPFAM" id="SSF48726">
    <property type="entry name" value="Immunoglobulin"/>
    <property type="match status" value="1"/>
</dbReference>
<protein>
    <recommendedName>
        <fullName evidence="4">Ig-like domain-containing protein</fullName>
    </recommendedName>
</protein>
<dbReference type="GO" id="GO:0002250">
    <property type="term" value="P:adaptive immune response"/>
    <property type="evidence" value="ECO:0007669"/>
    <property type="project" value="UniProtKB-KW"/>
</dbReference>
<dbReference type="SMART" id="SM00406">
    <property type="entry name" value="IGv"/>
    <property type="match status" value="1"/>
</dbReference>
<evidence type="ECO:0000256" key="2">
    <source>
        <dbReference type="ARBA" id="ARBA00023130"/>
    </source>
</evidence>
<dbReference type="PROSITE" id="PS50835">
    <property type="entry name" value="IG_LIKE"/>
    <property type="match status" value="1"/>
</dbReference>
<evidence type="ECO:0000313" key="6">
    <source>
        <dbReference type="Proteomes" id="UP000472271"/>
    </source>
</evidence>
<dbReference type="InterPro" id="IPR003599">
    <property type="entry name" value="Ig_sub"/>
</dbReference>
<dbReference type="GO" id="GO:0005576">
    <property type="term" value="C:extracellular region"/>
    <property type="evidence" value="ECO:0007669"/>
    <property type="project" value="UniProtKB-ARBA"/>
</dbReference>
<evidence type="ECO:0000256" key="1">
    <source>
        <dbReference type="ARBA" id="ARBA00022859"/>
    </source>
</evidence>
<dbReference type="PANTHER" id="PTHR23266">
    <property type="entry name" value="IMMUNOGLOBULIN HEAVY CHAIN"/>
    <property type="match status" value="1"/>
</dbReference>
<keyword evidence="1" id="KW-0391">Immunity</keyword>